<protein>
    <submittedName>
        <fullName evidence="1">Uncharacterized protein</fullName>
    </submittedName>
</protein>
<comment type="caution">
    <text evidence="1">The sequence shown here is derived from an EMBL/GenBank/DDBJ whole genome shotgun (WGS) entry which is preliminary data.</text>
</comment>
<name>A0A507DKY1_9FUNG</name>
<organism evidence="1 2">
    <name type="scientific">Synchytrium endobioticum</name>
    <dbReference type="NCBI Taxonomy" id="286115"/>
    <lineage>
        <taxon>Eukaryota</taxon>
        <taxon>Fungi</taxon>
        <taxon>Fungi incertae sedis</taxon>
        <taxon>Chytridiomycota</taxon>
        <taxon>Chytridiomycota incertae sedis</taxon>
        <taxon>Chytridiomycetes</taxon>
        <taxon>Synchytriales</taxon>
        <taxon>Synchytriaceae</taxon>
        <taxon>Synchytrium</taxon>
    </lineage>
</organism>
<sequence length="94" mass="10415">MFGFSAVACLEIISTQSPHDATTITSVAWEGIRDLRFVHDSPLLLDILYTSAAKNNFLSDTIVTNFITSRFRSGGFKPVAITNFHASRVLSLMY</sequence>
<accession>A0A507DKY1</accession>
<reference evidence="1 2" key="1">
    <citation type="journal article" date="2019" name="Sci. Rep.">
        <title>Comparative genomics of chytrid fungi reveal insights into the obligate biotrophic and pathogenic lifestyle of Synchytrium endobioticum.</title>
        <authorList>
            <person name="van de Vossenberg B.T.L.H."/>
            <person name="Warris S."/>
            <person name="Nguyen H.D.T."/>
            <person name="van Gent-Pelzer M.P.E."/>
            <person name="Joly D.L."/>
            <person name="van de Geest H.C."/>
            <person name="Bonants P.J.M."/>
            <person name="Smith D.S."/>
            <person name="Levesque C.A."/>
            <person name="van der Lee T.A.J."/>
        </authorList>
    </citation>
    <scope>NUCLEOTIDE SEQUENCE [LARGE SCALE GENOMIC DNA]</scope>
    <source>
        <strain evidence="1 2">MB42</strain>
    </source>
</reference>
<dbReference type="EMBL" id="QEAN01000044">
    <property type="protein sequence ID" value="TPX52081.1"/>
    <property type="molecule type" value="Genomic_DNA"/>
</dbReference>
<dbReference type="Proteomes" id="UP000317494">
    <property type="component" value="Unassembled WGS sequence"/>
</dbReference>
<dbReference type="VEuPathDB" id="FungiDB:SeMB42_g01647"/>
<gene>
    <name evidence="1" type="ORF">SeMB42_g01647</name>
</gene>
<dbReference type="AlphaFoldDB" id="A0A507DKY1"/>
<evidence type="ECO:0000313" key="2">
    <source>
        <dbReference type="Proteomes" id="UP000317494"/>
    </source>
</evidence>
<evidence type="ECO:0000313" key="1">
    <source>
        <dbReference type="EMBL" id="TPX52081.1"/>
    </source>
</evidence>
<keyword evidence="2" id="KW-1185">Reference proteome</keyword>
<proteinExistence type="predicted"/>